<evidence type="ECO:0000259" key="3">
    <source>
        <dbReference type="Pfam" id="PF06725"/>
    </source>
</evidence>
<dbReference type="InterPro" id="IPR010611">
    <property type="entry name" value="3D_dom"/>
</dbReference>
<dbReference type="PANTHER" id="PTHR39160:SF4">
    <property type="entry name" value="RESUSCITATION-PROMOTING FACTOR RPFB"/>
    <property type="match status" value="1"/>
</dbReference>
<evidence type="ECO:0000256" key="1">
    <source>
        <dbReference type="ARBA" id="ARBA00022729"/>
    </source>
</evidence>
<evidence type="ECO:0000313" key="6">
    <source>
        <dbReference type="Proteomes" id="UP000640335"/>
    </source>
</evidence>
<evidence type="ECO:0000313" key="5">
    <source>
        <dbReference type="EMBL" id="MBD7915783.1"/>
    </source>
</evidence>
<dbReference type="InterPro" id="IPR051933">
    <property type="entry name" value="Resuscitation_pf_RpfB"/>
</dbReference>
<feature type="domain" description="Peptidoglycan hydrolase PcsB coiled-coil" evidence="4">
    <location>
        <begin position="1"/>
        <end position="53"/>
    </location>
</feature>
<comment type="caution">
    <text evidence="5">The sequence shown here is derived from an EMBL/GenBank/DDBJ whole genome shotgun (WGS) entry which is preliminary data.</text>
</comment>
<dbReference type="Pfam" id="PF06725">
    <property type="entry name" value="3D"/>
    <property type="match status" value="1"/>
</dbReference>
<organism evidence="5 6">
    <name type="scientific">Clostridium gallinarum</name>
    <dbReference type="NCBI Taxonomy" id="2762246"/>
    <lineage>
        <taxon>Bacteria</taxon>
        <taxon>Bacillati</taxon>
        <taxon>Bacillota</taxon>
        <taxon>Clostridia</taxon>
        <taxon>Eubacteriales</taxon>
        <taxon>Clostridiaceae</taxon>
        <taxon>Clostridium</taxon>
    </lineage>
</organism>
<gene>
    <name evidence="5" type="ORF">H9660_11560</name>
</gene>
<keyword evidence="1" id="KW-0732">Signal</keyword>
<sequence>MYKTDISSSMIAYIITSENIFDLFYRVQAMSKLISVDKEIISEINEKKEQLAEDAKAIEEKQEDLKKLRIAIENDLNEVAKKKEEQEVALSNLNARKEEIMDVIEANEVNLISHSLSIINSSSSISDIENAVNNLNSLLPQLNSDYAINLTEEAIASGNNQISEYEASILEENSSSNLATESVNGSVTNNLGTYTMSATAYTGGGLTAMGIKPVRDPNGLSTVSVDPNVIPLGSKVYIDGYGYAIASDTGGAIKGNKIDLYMNSLQDCYSFGRQSVTVTIVAYPNQW</sequence>
<protein>
    <recommendedName>
        <fullName evidence="7">3D domain-containing protein</fullName>
    </recommendedName>
</protein>
<dbReference type="Gene3D" id="2.40.40.10">
    <property type="entry name" value="RlpA-like domain"/>
    <property type="match status" value="1"/>
</dbReference>
<dbReference type="PANTHER" id="PTHR39160">
    <property type="entry name" value="CELL WALL-BINDING PROTEIN YOCH"/>
    <property type="match status" value="1"/>
</dbReference>
<accession>A0ABR8Q5R7</accession>
<proteinExistence type="predicted"/>
<evidence type="ECO:0008006" key="7">
    <source>
        <dbReference type="Google" id="ProtNLM"/>
    </source>
</evidence>
<dbReference type="SUPFAM" id="SSF50685">
    <property type="entry name" value="Barwin-like endoglucanases"/>
    <property type="match status" value="1"/>
</dbReference>
<keyword evidence="2" id="KW-0175">Coiled coil</keyword>
<reference evidence="5 6" key="1">
    <citation type="submission" date="2020-08" db="EMBL/GenBank/DDBJ databases">
        <title>A Genomic Blueprint of the Chicken Gut Microbiome.</title>
        <authorList>
            <person name="Gilroy R."/>
            <person name="Ravi A."/>
            <person name="Getino M."/>
            <person name="Pursley I."/>
            <person name="Horton D.L."/>
            <person name="Alikhan N.-F."/>
            <person name="Baker D."/>
            <person name="Gharbi K."/>
            <person name="Hall N."/>
            <person name="Watson M."/>
            <person name="Adriaenssens E.M."/>
            <person name="Foster-Nyarko E."/>
            <person name="Jarju S."/>
            <person name="Secka A."/>
            <person name="Antonio M."/>
            <person name="Oren A."/>
            <person name="Chaudhuri R."/>
            <person name="La Ragione R.M."/>
            <person name="Hildebrand F."/>
            <person name="Pallen M.J."/>
        </authorList>
    </citation>
    <scope>NUCLEOTIDE SEQUENCE [LARGE SCALE GENOMIC DNA]</scope>
    <source>
        <strain evidence="5 6">Sa3CUN1</strain>
    </source>
</reference>
<dbReference type="Pfam" id="PF24568">
    <property type="entry name" value="CC_PcsB"/>
    <property type="match status" value="1"/>
</dbReference>
<dbReference type="EMBL" id="JACSQZ010000044">
    <property type="protein sequence ID" value="MBD7915783.1"/>
    <property type="molecule type" value="Genomic_DNA"/>
</dbReference>
<keyword evidence="6" id="KW-1185">Reference proteome</keyword>
<name>A0ABR8Q5R7_9CLOT</name>
<dbReference type="Gene3D" id="6.10.250.3150">
    <property type="match status" value="1"/>
</dbReference>
<evidence type="ECO:0000256" key="2">
    <source>
        <dbReference type="SAM" id="Coils"/>
    </source>
</evidence>
<dbReference type="InterPro" id="IPR036908">
    <property type="entry name" value="RlpA-like_sf"/>
</dbReference>
<dbReference type="Proteomes" id="UP000640335">
    <property type="component" value="Unassembled WGS sequence"/>
</dbReference>
<dbReference type="InterPro" id="IPR057309">
    <property type="entry name" value="PcsB_CC"/>
</dbReference>
<feature type="coiled-coil region" evidence="2">
    <location>
        <begin position="41"/>
        <end position="103"/>
    </location>
</feature>
<feature type="domain" description="3D" evidence="3">
    <location>
        <begin position="221"/>
        <end position="281"/>
    </location>
</feature>
<evidence type="ECO:0000259" key="4">
    <source>
        <dbReference type="Pfam" id="PF24568"/>
    </source>
</evidence>
<dbReference type="CDD" id="cd22786">
    <property type="entry name" value="DPBB_YuiC-like"/>
    <property type="match status" value="1"/>
</dbReference>